<keyword evidence="4" id="KW-1185">Reference proteome</keyword>
<accession>V6LAC5</accession>
<dbReference type="EMBL" id="AUWU02000006">
    <property type="protein sequence ID" value="KAH0572282.1"/>
    <property type="molecule type" value="Genomic_DNA"/>
</dbReference>
<dbReference type="GO" id="GO:0006178">
    <property type="term" value="P:guanine salvage"/>
    <property type="evidence" value="ECO:0007669"/>
    <property type="project" value="TreeGrafter"/>
</dbReference>
<dbReference type="Proteomes" id="UP000018208">
    <property type="component" value="Unassembled WGS sequence"/>
</dbReference>
<dbReference type="GO" id="GO:0032264">
    <property type="term" value="P:IMP salvage"/>
    <property type="evidence" value="ECO:0007669"/>
    <property type="project" value="TreeGrafter"/>
</dbReference>
<evidence type="ECO:0000259" key="1">
    <source>
        <dbReference type="Pfam" id="PF00156"/>
    </source>
</evidence>
<keyword evidence="2" id="KW-0808">Transferase</keyword>
<dbReference type="GO" id="GO:0005829">
    <property type="term" value="C:cytosol"/>
    <property type="evidence" value="ECO:0007669"/>
    <property type="project" value="TreeGrafter"/>
</dbReference>
<proteinExistence type="predicted"/>
<evidence type="ECO:0000313" key="2">
    <source>
        <dbReference type="EMBL" id="EST41347.1"/>
    </source>
</evidence>
<dbReference type="CDD" id="cd06223">
    <property type="entry name" value="PRTases_typeI"/>
    <property type="match status" value="1"/>
</dbReference>
<dbReference type="AlphaFoldDB" id="V6LAC5"/>
<feature type="domain" description="Phosphoribosyltransferase" evidence="1">
    <location>
        <begin position="34"/>
        <end position="150"/>
    </location>
</feature>
<sequence>MSCYITNTPMHELEKDIREKYHAEDDINILITEKEIDALNRIVAGKLNDYYGPLTTRENPLYIIGLLTGCIQFMSDVSKYLTFDYTLHFLKVTSYHNQNQTPIDFSSEFLTKFQDKEHVLFMDELIDTGYSIKAVHTFIPSAKVCVLMSKQYKAADFYGIQQIPNLWLVGYGMDDKSLRRGWPFVSYKGTPALEAQSFRESILREIFK</sequence>
<dbReference type="GO" id="GO:0004422">
    <property type="term" value="F:hypoxanthine phosphoribosyltransferase activity"/>
    <property type="evidence" value="ECO:0007669"/>
    <property type="project" value="TreeGrafter"/>
</dbReference>
<evidence type="ECO:0000313" key="4">
    <source>
        <dbReference type="Proteomes" id="UP000018208"/>
    </source>
</evidence>
<protein>
    <submittedName>
        <fullName evidence="2">Hypoxanthine phosphoribosyltransferase</fullName>
    </submittedName>
</protein>
<name>V6LAC5_9EUKA</name>
<dbReference type="GO" id="GO:0046100">
    <property type="term" value="P:hypoxanthine metabolic process"/>
    <property type="evidence" value="ECO:0007669"/>
    <property type="project" value="TreeGrafter"/>
</dbReference>
<dbReference type="SUPFAM" id="SSF53271">
    <property type="entry name" value="PRTase-like"/>
    <property type="match status" value="1"/>
</dbReference>
<organism evidence="2">
    <name type="scientific">Spironucleus salmonicida</name>
    <dbReference type="NCBI Taxonomy" id="348837"/>
    <lineage>
        <taxon>Eukaryota</taxon>
        <taxon>Metamonada</taxon>
        <taxon>Diplomonadida</taxon>
        <taxon>Hexamitidae</taxon>
        <taxon>Hexamitinae</taxon>
        <taxon>Spironucleus</taxon>
    </lineage>
</organism>
<dbReference type="VEuPathDB" id="GiardiaDB:SS50377_26492"/>
<dbReference type="GO" id="GO:0032263">
    <property type="term" value="P:GMP salvage"/>
    <property type="evidence" value="ECO:0007669"/>
    <property type="project" value="TreeGrafter"/>
</dbReference>
<keyword evidence="2" id="KW-0328">Glycosyltransferase</keyword>
<dbReference type="PANTHER" id="PTHR43340:SF1">
    <property type="entry name" value="HYPOXANTHINE PHOSPHORIBOSYLTRANSFERASE"/>
    <property type="match status" value="1"/>
</dbReference>
<reference evidence="2 3" key="1">
    <citation type="journal article" date="2014" name="PLoS Genet.">
        <title>The Genome of Spironucleus salmonicida Highlights a Fish Pathogen Adapted to Fluctuating Environments.</title>
        <authorList>
            <person name="Xu F."/>
            <person name="Jerlstrom-Hultqvist J."/>
            <person name="Einarsson E."/>
            <person name="Astvaldsson A."/>
            <person name="Svard S.G."/>
            <person name="Andersson J.O."/>
        </authorList>
    </citation>
    <scope>NUCLEOTIDE SEQUENCE</scope>
    <source>
        <strain evidence="3">ATCC 50377</strain>
    </source>
</reference>
<dbReference type="InterPro" id="IPR029057">
    <property type="entry name" value="PRTase-like"/>
</dbReference>
<reference evidence="3" key="2">
    <citation type="submission" date="2020-12" db="EMBL/GenBank/DDBJ databases">
        <title>New Spironucleus salmonicida genome in near-complete chromosomes.</title>
        <authorList>
            <person name="Xu F."/>
            <person name="Kurt Z."/>
            <person name="Jimenez-Gonzalez A."/>
            <person name="Astvaldsson A."/>
            <person name="Andersson J.O."/>
            <person name="Svard S.G."/>
        </authorList>
    </citation>
    <scope>NUCLEOTIDE SEQUENCE</scope>
    <source>
        <strain evidence="3">ATCC 50377</strain>
    </source>
</reference>
<dbReference type="OrthoDB" id="9449045at2759"/>
<dbReference type="Gene3D" id="3.40.50.2020">
    <property type="match status" value="1"/>
</dbReference>
<dbReference type="InterPro" id="IPR000836">
    <property type="entry name" value="PRTase_dom"/>
</dbReference>
<dbReference type="GO" id="GO:0000287">
    <property type="term" value="F:magnesium ion binding"/>
    <property type="evidence" value="ECO:0007669"/>
    <property type="project" value="TreeGrafter"/>
</dbReference>
<evidence type="ECO:0000313" key="3">
    <source>
        <dbReference type="EMBL" id="KAH0572282.1"/>
    </source>
</evidence>
<dbReference type="EMBL" id="KI546170">
    <property type="protein sequence ID" value="EST41347.1"/>
    <property type="molecule type" value="Genomic_DNA"/>
</dbReference>
<gene>
    <name evidence="2" type="ORF">SS50377_19061</name>
    <name evidence="3" type="ORF">SS50377_26492</name>
</gene>
<dbReference type="PANTHER" id="PTHR43340">
    <property type="entry name" value="HYPOXANTHINE-GUANINE PHOSPHORIBOSYLTRANSFERASE"/>
    <property type="match status" value="1"/>
</dbReference>
<dbReference type="Pfam" id="PF00156">
    <property type="entry name" value="Pribosyltran"/>
    <property type="match status" value="1"/>
</dbReference>
<dbReference type="InterPro" id="IPR050408">
    <property type="entry name" value="HGPRT"/>
</dbReference>